<evidence type="ECO:0000313" key="1">
    <source>
        <dbReference type="EMBL" id="WBP84316.1"/>
    </source>
</evidence>
<dbReference type="EMBL" id="CP114370">
    <property type="protein sequence ID" value="WBP84316.1"/>
    <property type="molecule type" value="Genomic_DNA"/>
</dbReference>
<evidence type="ECO:0000313" key="2">
    <source>
        <dbReference type="Proteomes" id="UP001213039"/>
    </source>
</evidence>
<proteinExistence type="predicted"/>
<dbReference type="Proteomes" id="UP001213039">
    <property type="component" value="Chromosome"/>
</dbReference>
<protein>
    <submittedName>
        <fullName evidence="1">Uncharacterized protein</fullName>
    </submittedName>
</protein>
<sequence length="404" mass="47683">MKDKMFVTFNISKTFLNISSILQKNNSFIKAEKNEYISFNSLNELNEKIQNKLDSFSRNKQEKVFLNFIFEDNFFENYTYVLEETKTLSYEDFISKNNISLKQTDENWIINSEIYKFQLINNGISKTYSQFPENTDYEQIIIHTSSLYLKRSELVDIFLSKLVADLNEIERRISCKFKIMNSSQILASENRTEKPELLIDLNENYLAINLVRNGIIIKNSLINFSYNNYLKFLSEKFQILSNEVKYRVKYLLGEKNISESANTEMEIINQKIAENINLTNKRLAQMLTNYILQIKSKINIVDVLFTTTENTFFNHLFKQISKDLETTNVPLIFDKKSQYTNIDFAKNIEYKTSILINKMSKIETIKSQNKTITTEIVLEKLFDKKLKMNFLSSIFSFLYTKKIL</sequence>
<accession>A0ACD4PI16</accession>
<keyword evidence="2" id="KW-1185">Reference proteome</keyword>
<organism evidence="1 2">
    <name type="scientific">Mycoplasmopsis edwardii</name>
    <dbReference type="NCBI Taxonomy" id="53558"/>
    <lineage>
        <taxon>Bacteria</taxon>
        <taxon>Bacillati</taxon>
        <taxon>Mycoplasmatota</taxon>
        <taxon>Mycoplasmoidales</taxon>
        <taxon>Metamycoplasmataceae</taxon>
        <taxon>Mycoplasmopsis</taxon>
    </lineage>
</organism>
<reference evidence="1" key="1">
    <citation type="submission" date="2022-12" db="EMBL/GenBank/DDBJ databases">
        <authorList>
            <consortium name="Asia Pacific Centre for Animal Health"/>
            <person name="Klose S.M."/>
            <person name="Legione A.R."/>
            <person name="Monotti I."/>
            <person name="Bushell R."/>
            <person name="Marenda M.S."/>
            <person name="Sugiyama T."/>
            <person name="Browning G.F."/>
            <person name="Vaz P.K."/>
        </authorList>
    </citation>
    <scope>NUCLEOTIDE SEQUENCE</scope>
    <source>
        <strain evidence="1">Felid995</strain>
    </source>
</reference>
<name>A0ACD4PI16_9BACT</name>
<gene>
    <name evidence="1" type="ORF">Me_995_000296</name>
</gene>